<feature type="transmembrane region" description="Helical" evidence="1">
    <location>
        <begin position="160"/>
        <end position="183"/>
    </location>
</feature>
<dbReference type="AlphaFoldDB" id="A0A1M5LNK6"/>
<feature type="transmembrane region" description="Helical" evidence="1">
    <location>
        <begin position="132"/>
        <end position="154"/>
    </location>
</feature>
<evidence type="ECO:0008006" key="4">
    <source>
        <dbReference type="Google" id="ProtNLM"/>
    </source>
</evidence>
<feature type="transmembrane region" description="Helical" evidence="1">
    <location>
        <begin position="85"/>
        <end position="107"/>
    </location>
</feature>
<sequence>MKNVKDRIAEITTKGYELDFGTVFENAFENYKKIAVYAGSMLLIFTFLFIILLFGIAIAVFGVGALSEFIKPGNLKPETFTGDFLLIYTACVILITCLLSPFQAGFLKMADCGQKGEEFHVSTIFEYYKPPYFINIVFATFTITLFSTGLSTLAEQAGMPFIGIITSLAITFLTFITIPLIVFGNLNATEAIKSSITIILKQPLVILGLIIVAFIASLTGLIAFCIGIFFTMPFLYSMEYVLYDSIIGIDSVSEIDELGSNV</sequence>
<organism evidence="2 3">
    <name type="scientific">Flavobacterium fluvii</name>
    <dbReference type="NCBI Taxonomy" id="468056"/>
    <lineage>
        <taxon>Bacteria</taxon>
        <taxon>Pseudomonadati</taxon>
        <taxon>Bacteroidota</taxon>
        <taxon>Flavobacteriia</taxon>
        <taxon>Flavobacteriales</taxon>
        <taxon>Flavobacteriaceae</taxon>
        <taxon>Flavobacterium</taxon>
    </lineage>
</organism>
<keyword evidence="1" id="KW-0812">Transmembrane</keyword>
<dbReference type="Proteomes" id="UP000184516">
    <property type="component" value="Unassembled WGS sequence"/>
</dbReference>
<dbReference type="STRING" id="468056.SAMN05443549_105268"/>
<dbReference type="OrthoDB" id="1331669at2"/>
<reference evidence="3" key="1">
    <citation type="submission" date="2016-11" db="EMBL/GenBank/DDBJ databases">
        <authorList>
            <person name="Varghese N."/>
            <person name="Submissions S."/>
        </authorList>
    </citation>
    <scope>NUCLEOTIDE SEQUENCE [LARGE SCALE GENOMIC DNA]</scope>
    <source>
        <strain evidence="3">DSM 19978</strain>
    </source>
</reference>
<keyword evidence="3" id="KW-1185">Reference proteome</keyword>
<name>A0A1M5LNK6_9FLAO</name>
<keyword evidence="1" id="KW-0472">Membrane</keyword>
<feature type="transmembrane region" description="Helical" evidence="1">
    <location>
        <begin position="204"/>
        <end position="230"/>
    </location>
</feature>
<gene>
    <name evidence="2" type="ORF">SAMN05443549_105268</name>
</gene>
<accession>A0A1M5LNK6</accession>
<dbReference type="RefSeq" id="WP_073371202.1">
    <property type="nucleotide sequence ID" value="NZ_FQWB01000005.1"/>
</dbReference>
<proteinExistence type="predicted"/>
<evidence type="ECO:0000256" key="1">
    <source>
        <dbReference type="SAM" id="Phobius"/>
    </source>
</evidence>
<dbReference type="EMBL" id="FQWB01000005">
    <property type="protein sequence ID" value="SHG66239.1"/>
    <property type="molecule type" value="Genomic_DNA"/>
</dbReference>
<feature type="transmembrane region" description="Helical" evidence="1">
    <location>
        <begin position="42"/>
        <end position="65"/>
    </location>
</feature>
<keyword evidence="1" id="KW-1133">Transmembrane helix</keyword>
<evidence type="ECO:0000313" key="3">
    <source>
        <dbReference type="Proteomes" id="UP000184516"/>
    </source>
</evidence>
<evidence type="ECO:0000313" key="2">
    <source>
        <dbReference type="EMBL" id="SHG66239.1"/>
    </source>
</evidence>
<protein>
    <recommendedName>
        <fullName evidence="4">DUF4013 domain-containing protein</fullName>
    </recommendedName>
</protein>